<dbReference type="Proteomes" id="UP001564408">
    <property type="component" value="Unassembled WGS sequence"/>
</dbReference>
<evidence type="ECO:0000256" key="1">
    <source>
        <dbReference type="ARBA" id="ARBA00023172"/>
    </source>
</evidence>
<keyword evidence="4" id="KW-1185">Reference proteome</keyword>
<name>A0ABV4BHN9_9GAMM</name>
<dbReference type="InterPro" id="IPR013762">
    <property type="entry name" value="Integrase-like_cat_sf"/>
</dbReference>
<protein>
    <submittedName>
        <fullName evidence="3">Tyrosine-type recombinase/integrase</fullName>
    </submittedName>
</protein>
<dbReference type="SUPFAM" id="SSF56349">
    <property type="entry name" value="DNA breaking-rejoining enzymes"/>
    <property type="match status" value="1"/>
</dbReference>
<dbReference type="Gene3D" id="1.10.443.10">
    <property type="entry name" value="Intergrase catalytic core"/>
    <property type="match status" value="1"/>
</dbReference>
<dbReference type="InterPro" id="IPR002104">
    <property type="entry name" value="Integrase_catalytic"/>
</dbReference>
<accession>A0ABV4BHN9</accession>
<comment type="caution">
    <text evidence="3">The sequence shown here is derived from an EMBL/GenBank/DDBJ whole genome shotgun (WGS) entry which is preliminary data.</text>
</comment>
<dbReference type="Pfam" id="PF00589">
    <property type="entry name" value="Phage_integrase"/>
    <property type="match status" value="1"/>
</dbReference>
<reference evidence="3 4" key="1">
    <citation type="submission" date="2024-05" db="EMBL/GenBank/DDBJ databases">
        <title>Genome Sequence and Characterization of the New Strain Purple Sulfur Bacterium of Genus Thioalkalicoccus.</title>
        <authorList>
            <person name="Bryantseva I.A."/>
            <person name="Kyndt J.A."/>
            <person name="Imhoff J.F."/>
        </authorList>
    </citation>
    <scope>NUCLEOTIDE SEQUENCE [LARGE SCALE GENOMIC DNA]</scope>
    <source>
        <strain evidence="3 4">Um2</strain>
    </source>
</reference>
<dbReference type="RefSeq" id="WP_369667681.1">
    <property type="nucleotide sequence ID" value="NZ_JBDKXB010000018.1"/>
</dbReference>
<proteinExistence type="predicted"/>
<gene>
    <name evidence="3" type="ORF">ABC977_12890</name>
</gene>
<feature type="domain" description="Tyr recombinase" evidence="2">
    <location>
        <begin position="38"/>
        <end position="99"/>
    </location>
</feature>
<sequence>MTPTGSVNWSPECTSLLGAGGSCLRTRGILRKESVITKNRSAIVKPWNQVRKAAGVEDVRLHDLRRTVGSWLAQSGDSLHLIGRVLSHSNQSTTGVYARFGEDSVRAALEQHGARIMGVAGVSPTAPAAGPYSDPQSGGH</sequence>
<evidence type="ECO:0000259" key="2">
    <source>
        <dbReference type="Pfam" id="PF00589"/>
    </source>
</evidence>
<dbReference type="EMBL" id="JBDKXB010000018">
    <property type="protein sequence ID" value="MEY6433299.1"/>
    <property type="molecule type" value="Genomic_DNA"/>
</dbReference>
<evidence type="ECO:0000313" key="3">
    <source>
        <dbReference type="EMBL" id="MEY6433299.1"/>
    </source>
</evidence>
<dbReference type="InterPro" id="IPR011010">
    <property type="entry name" value="DNA_brk_join_enz"/>
</dbReference>
<organism evidence="3 4">
    <name type="scientific">Thioalkalicoccus limnaeus</name>
    <dbReference type="NCBI Taxonomy" id="120681"/>
    <lineage>
        <taxon>Bacteria</taxon>
        <taxon>Pseudomonadati</taxon>
        <taxon>Pseudomonadota</taxon>
        <taxon>Gammaproteobacteria</taxon>
        <taxon>Chromatiales</taxon>
        <taxon>Chromatiaceae</taxon>
        <taxon>Thioalkalicoccus</taxon>
    </lineage>
</organism>
<evidence type="ECO:0000313" key="4">
    <source>
        <dbReference type="Proteomes" id="UP001564408"/>
    </source>
</evidence>
<keyword evidence="1" id="KW-0233">DNA recombination</keyword>